<comment type="caution">
    <text evidence="1">The sequence shown here is derived from an EMBL/GenBank/DDBJ whole genome shotgun (WGS) entry which is preliminary data.</text>
</comment>
<organism evidence="1 2">
    <name type="scientific">Planktothrix rubescens CCAP 1459/22</name>
    <dbReference type="NCBI Taxonomy" id="329571"/>
    <lineage>
        <taxon>Bacteria</taxon>
        <taxon>Bacillati</taxon>
        <taxon>Cyanobacteriota</taxon>
        <taxon>Cyanophyceae</taxon>
        <taxon>Oscillatoriophycideae</taxon>
        <taxon>Oscillatoriales</taxon>
        <taxon>Microcoleaceae</taxon>
        <taxon>Planktothrix</taxon>
    </lineage>
</organism>
<protein>
    <submittedName>
        <fullName evidence="1">Uncharacterized protein</fullName>
    </submittedName>
</protein>
<dbReference type="Proteomes" id="UP000196521">
    <property type="component" value="Chromosome"/>
</dbReference>
<evidence type="ECO:0000313" key="1">
    <source>
        <dbReference type="EMBL" id="CAC5343854.1"/>
    </source>
</evidence>
<sequence>MYLLLQKFLNLSRKCQGFLNNSGLPTATGKVASLLKHWYRHWITGLSLDCHFLDLSSSLDNIQLN</sequence>
<gene>
    <name evidence="1" type="ORF">PLAN_40269</name>
</gene>
<proteinExistence type="predicted"/>
<dbReference type="EMBL" id="LR812490">
    <property type="protein sequence ID" value="CAC5343854.1"/>
    <property type="molecule type" value="Genomic_DNA"/>
</dbReference>
<dbReference type="AlphaFoldDB" id="A0A6J7ZP34"/>
<keyword evidence="2" id="KW-1185">Reference proteome</keyword>
<accession>A0A6J7ZP34</accession>
<name>A0A6J7ZP34_PLARU</name>
<dbReference type="EMBL" id="CZCZ02000014">
    <property type="protein sequence ID" value="CAC5343854.1"/>
    <property type="molecule type" value="Genomic_DNA"/>
</dbReference>
<evidence type="ECO:0000313" key="2">
    <source>
        <dbReference type="Proteomes" id="UP000196521"/>
    </source>
</evidence>
<reference evidence="1" key="1">
    <citation type="submission" date="2020-05" db="EMBL/GenBank/DDBJ databases">
        <authorList>
            <consortium name="Genoscope - CEA"/>
            <person name="William W."/>
        </authorList>
    </citation>
    <scope>NUCLEOTIDE SEQUENCE [LARGE SCALE GENOMIC DNA]</scope>
    <source>
        <strain evidence="1">PCC 7821</strain>
    </source>
</reference>